<dbReference type="InterPro" id="IPR013320">
    <property type="entry name" value="ConA-like_dom_sf"/>
</dbReference>
<name>A0A6J5T0N4_9CAUD</name>
<organism evidence="2">
    <name type="scientific">uncultured Caudovirales phage</name>
    <dbReference type="NCBI Taxonomy" id="2100421"/>
    <lineage>
        <taxon>Viruses</taxon>
        <taxon>Duplodnaviria</taxon>
        <taxon>Heunggongvirae</taxon>
        <taxon>Uroviricota</taxon>
        <taxon>Caudoviricetes</taxon>
        <taxon>Peduoviridae</taxon>
        <taxon>Maltschvirus</taxon>
        <taxon>Maltschvirus maltsch</taxon>
    </lineage>
</organism>
<reference evidence="2" key="1">
    <citation type="submission" date="2020-05" db="EMBL/GenBank/DDBJ databases">
        <authorList>
            <person name="Chiriac C."/>
            <person name="Salcher M."/>
            <person name="Ghai R."/>
            <person name="Kavagutti S V."/>
        </authorList>
    </citation>
    <scope>NUCLEOTIDE SEQUENCE</scope>
</reference>
<protein>
    <submittedName>
        <fullName evidence="2">Concanavalin A-like lectin/glucanases superfamily</fullName>
    </submittedName>
</protein>
<dbReference type="SUPFAM" id="SSF141072">
    <property type="entry name" value="CalX-like"/>
    <property type="match status" value="1"/>
</dbReference>
<dbReference type="InterPro" id="IPR038081">
    <property type="entry name" value="CalX-like_sf"/>
</dbReference>
<dbReference type="InterPro" id="IPR049304">
    <property type="entry name" value="Gly_rich_dom"/>
</dbReference>
<gene>
    <name evidence="2" type="ORF">UFOVP1636_204</name>
</gene>
<feature type="domain" description="Glycine-rich" evidence="1">
    <location>
        <begin position="164"/>
        <end position="241"/>
    </location>
</feature>
<evidence type="ECO:0000259" key="1">
    <source>
        <dbReference type="Pfam" id="PF21722"/>
    </source>
</evidence>
<sequence>MELKLVYQIFENGKNVIVTLKTNKPDGSVIPYVISGAGITLNDINSINGKTPTSLTGNFIVGPNEPGYLQLVIKIRNDFLPEPTEPLTVTLTGVSPAVTKIIEIIDPPTYAIAPDKIVVDEGDTITYTVTTTRVKDGTILYLTNRGTTQTSDFGLADSLYRTGAGSYDWTVPAGIYQLEVTITGAGGGKGGDGLYPGYIGYPGQIVSGMLPVTPGDMLKVYIGGGGKEGSTGINRIGGPGGLGTGASYFSNLLATITSSPESLTDGNGWFVKNAVSSQDPYNAILWIIVINGIVRYMDSIAPGRDLFLPGQYKGVLNGDDNLYVMSYNLFVPISGLAGGTGGGSGPQTVAGTGGGGGGASVLLINNTVKLIAAGGAGGGGGGNEGLGAGKEQDGWVMSSSNNGGDGYTSRYAGAGGGGGGGGLFGGRGGAPGDANQGAYSGSDGINLIPATALNFLTSYSDNGGRAGGLSTAIPGGSLSFNNHSNYLNMPYSTAFEFDEDNFTIEWWWYLLEPFDSTSGPGIGQKVDNTKNGWVIYRDPLNNPDKLTIRLGLITDYHATVSPTSNAWEHWAVVRDGTTLSWYCNGVNCGTYTNVNTNIISEAASNGQKPDMYIGYASYWGYYVQNSHISNLRIVKGVAVYIGDFEKPTGPLTSTQGANPYGGINTQAITLSTSTSLLLISQTSLLYTLDSSINNFNINKNNNNGIVDYNINTPVSYSSIGNTNEFGAGGSGSFQFKWTVPNPNQDSITIVNNLATFIRTATADKLTEGAETLTMEVRTKSVNGPVVATANRVIVYDKSKTVKTYSITPSVSYVAEGDFIDYRINTFNVPNGTVLYWRNYGTATSDDFTDSENAGVVVILNNVAAFTKTISKNYKPSRTVLLKLRTDNNTNGLIVAVSKSVTIFDNAVMQPPIYSIFPVASDRGSNLLKWWWTNRNGLVRSTSTTDLFNQNDIHAHAIAKYYPGDDYQVVNYDKFDNSPIIHSATFEFQQGYATDQTLIDNNINVWTVVTWVTSHTAFDLPAWVVEPRFDTQDYEKTYESPGHILKINHVIGANPPNESFASWRWADWDKNKKFHLGMIAASIAIPGRWDPSYYKSQPKSNTGTGTPQQKFKYEIGLGSLSIFLGEGNNSTSIFDNESKTKLTPSIRGGYHQSYNGGYYIDVNMLGRAIPIAYHSGDIISILESGQVIENPVGMFSQSHGMIMNLAERNGGALISTINEGDSVTYVIKTINVPNNTILYWTNDGTTNSGDFSNQINSGNFLIQNNQASFTVSLANDQFRDGTETIKINIRTQGDAGPIVATSATILVNDSSQPQGRWAILWTSTFGEQLTSVYGYYGQLPIATDSITQNLRAGAVYNSMIATNMFIQNLNNPGNTVVYKLVIVSSANLPLDTIAIDPSSGSVTGFCSKNTIIKISALYLNGDYFDSTITLPENLTIIS</sequence>
<dbReference type="Pfam" id="PF13385">
    <property type="entry name" value="Laminin_G_3"/>
    <property type="match status" value="1"/>
</dbReference>
<dbReference type="GO" id="GO:0030246">
    <property type="term" value="F:carbohydrate binding"/>
    <property type="evidence" value="ECO:0007669"/>
    <property type="project" value="UniProtKB-KW"/>
</dbReference>
<dbReference type="SUPFAM" id="SSF49899">
    <property type="entry name" value="Concanavalin A-like lectins/glucanases"/>
    <property type="match status" value="1"/>
</dbReference>
<proteinExistence type="predicted"/>
<keyword evidence="2" id="KW-0430">Lectin</keyword>
<accession>A0A6J5T0N4</accession>
<dbReference type="EMBL" id="LR797503">
    <property type="protein sequence ID" value="CAB4221235.1"/>
    <property type="molecule type" value="Genomic_DNA"/>
</dbReference>
<dbReference type="Gene3D" id="2.60.120.200">
    <property type="match status" value="1"/>
</dbReference>
<evidence type="ECO:0000313" key="2">
    <source>
        <dbReference type="EMBL" id="CAB4221235.1"/>
    </source>
</evidence>
<dbReference type="Pfam" id="PF21722">
    <property type="entry name" value="Gly_rich_2"/>
    <property type="match status" value="1"/>
</dbReference>